<evidence type="ECO:0000313" key="3">
    <source>
        <dbReference type="EMBL" id="KAG9391087.1"/>
    </source>
</evidence>
<gene>
    <name evidence="3" type="ORF">J8273_7361</name>
</gene>
<evidence type="ECO:0000256" key="2">
    <source>
        <dbReference type="SAM" id="SignalP"/>
    </source>
</evidence>
<reference evidence="3" key="1">
    <citation type="submission" date="2021-05" db="EMBL/GenBank/DDBJ databases">
        <title>A free-living protist that lacks canonical eukaryotic 1 DNA replication and segregation systems.</title>
        <authorList>
            <person name="Salas-Leiva D.E."/>
            <person name="Tromer E.C."/>
            <person name="Curtis B.A."/>
            <person name="Jerlstrom-Hultqvist J."/>
            <person name="Kolisko M."/>
            <person name="Yi Z."/>
            <person name="Salas-Leiva J.S."/>
            <person name="Gallot-Lavallee L."/>
            <person name="Kops G.J.P.L."/>
            <person name="Archibald J.M."/>
            <person name="Simpson A.G.B."/>
            <person name="Roger A.J."/>
        </authorList>
    </citation>
    <scope>NUCLEOTIDE SEQUENCE</scope>
    <source>
        <strain evidence="3">BICM</strain>
    </source>
</reference>
<proteinExistence type="predicted"/>
<feature type="signal peptide" evidence="2">
    <location>
        <begin position="1"/>
        <end position="22"/>
    </location>
</feature>
<sequence length="229" mass="24877">MSSATSFVRFILVACLVASVFCMPPGGKGQKFKAFDFFKGEWLIPVDAEAEEYYTLALTGVNGTLSGQIFLNETGEISNQKYIKIAVEEDLNCVMSVAEYTEEAPADEDFEEFTTFSFEQAKSGLFKANIEIPGYDDAIVVAVGANAAELILLKDGEMTAVSALNKAPTRPPQSMLQRMLPAIMMSAMSFIMMRFKKQPQAAKMQAEPTAEAAGEANGEAKSSGDKKKE</sequence>
<dbReference type="Proteomes" id="UP000717585">
    <property type="component" value="Unassembled WGS sequence"/>
</dbReference>
<dbReference type="AlphaFoldDB" id="A0A8J6E1U6"/>
<feature type="chain" id="PRO_5035187473" evidence="2">
    <location>
        <begin position="23"/>
        <end position="229"/>
    </location>
</feature>
<dbReference type="EMBL" id="JAHDYR010000062">
    <property type="protein sequence ID" value="KAG9391087.1"/>
    <property type="molecule type" value="Genomic_DNA"/>
</dbReference>
<evidence type="ECO:0000313" key="4">
    <source>
        <dbReference type="Proteomes" id="UP000717585"/>
    </source>
</evidence>
<organism evidence="3 4">
    <name type="scientific">Carpediemonas membranifera</name>
    <dbReference type="NCBI Taxonomy" id="201153"/>
    <lineage>
        <taxon>Eukaryota</taxon>
        <taxon>Metamonada</taxon>
        <taxon>Carpediemonas-like organisms</taxon>
        <taxon>Carpediemonas</taxon>
    </lineage>
</organism>
<evidence type="ECO:0000256" key="1">
    <source>
        <dbReference type="SAM" id="MobiDB-lite"/>
    </source>
</evidence>
<comment type="caution">
    <text evidence="3">The sequence shown here is derived from an EMBL/GenBank/DDBJ whole genome shotgun (WGS) entry which is preliminary data.</text>
</comment>
<name>A0A8J6E1U6_9EUKA</name>
<keyword evidence="2" id="KW-0732">Signal</keyword>
<keyword evidence="4" id="KW-1185">Reference proteome</keyword>
<accession>A0A8J6E1U6</accession>
<feature type="region of interest" description="Disordered" evidence="1">
    <location>
        <begin position="201"/>
        <end position="229"/>
    </location>
</feature>
<protein>
    <submittedName>
        <fullName evidence="3">Uncharacterized protein</fullName>
    </submittedName>
</protein>
<feature type="compositionally biased region" description="Low complexity" evidence="1">
    <location>
        <begin position="206"/>
        <end position="220"/>
    </location>
</feature>